<reference evidence="4" key="1">
    <citation type="submission" date="2025-08" db="UniProtKB">
        <authorList>
            <consortium name="RefSeq"/>
        </authorList>
    </citation>
    <scope>IDENTIFICATION</scope>
</reference>
<keyword evidence="1" id="KW-0175">Coiled coil</keyword>
<gene>
    <name evidence="4" type="primary">LOC106741885</name>
</gene>
<dbReference type="RefSeq" id="XP_014469771.1">
    <property type="nucleotide sequence ID" value="XM_014614285.1"/>
</dbReference>
<dbReference type="Gene3D" id="1.20.120.20">
    <property type="entry name" value="Apolipoprotein"/>
    <property type="match status" value="1"/>
</dbReference>
<dbReference type="KEGG" id="dqu:106741885"/>
<name>A0A6P3WUJ6_DINQU</name>
<accession>A0A6P3WUJ6</accession>
<keyword evidence="3" id="KW-1185">Reference proteome</keyword>
<evidence type="ECO:0000256" key="1">
    <source>
        <dbReference type="SAM" id="Coils"/>
    </source>
</evidence>
<proteinExistence type="predicted"/>
<dbReference type="AlphaFoldDB" id="A0A6P3WUJ6"/>
<sequence length="184" mass="21368">MARVIFLATVLVALCYTSQALPSEFPSNEIKTELEQKLKDTFERLKERLEKVKEHGFKDSTPVVYSGQGEQYLLNDIFKGVFKIVDETLQFSQDVINEIQECFRELGPNKYTAETKVVGLLDDIKSKLQEEWNKIEKQIKEMKDKAENVTKDILEEGKNWVEDTMNQGKEKINEFREKAKEIVA</sequence>
<keyword evidence="2" id="KW-0732">Signal</keyword>
<feature type="signal peptide" evidence="2">
    <location>
        <begin position="1"/>
        <end position="20"/>
    </location>
</feature>
<evidence type="ECO:0000313" key="3">
    <source>
        <dbReference type="Proteomes" id="UP000515204"/>
    </source>
</evidence>
<feature type="chain" id="PRO_5027922115" evidence="2">
    <location>
        <begin position="21"/>
        <end position="184"/>
    </location>
</feature>
<dbReference type="OrthoDB" id="10664253at2759"/>
<evidence type="ECO:0000313" key="4">
    <source>
        <dbReference type="RefSeq" id="XP_014469771.1"/>
    </source>
</evidence>
<dbReference type="GeneID" id="106741885"/>
<feature type="coiled-coil region" evidence="1">
    <location>
        <begin position="125"/>
        <end position="152"/>
    </location>
</feature>
<dbReference type="Proteomes" id="UP000515204">
    <property type="component" value="Unplaced"/>
</dbReference>
<protein>
    <submittedName>
        <fullName evidence="4">Uncharacterized protein LOC106741885</fullName>
    </submittedName>
</protein>
<organism evidence="3 4">
    <name type="scientific">Dinoponera quadriceps</name>
    <name type="common">South American ant</name>
    <dbReference type="NCBI Taxonomy" id="609295"/>
    <lineage>
        <taxon>Eukaryota</taxon>
        <taxon>Metazoa</taxon>
        <taxon>Ecdysozoa</taxon>
        <taxon>Arthropoda</taxon>
        <taxon>Hexapoda</taxon>
        <taxon>Insecta</taxon>
        <taxon>Pterygota</taxon>
        <taxon>Neoptera</taxon>
        <taxon>Endopterygota</taxon>
        <taxon>Hymenoptera</taxon>
        <taxon>Apocrita</taxon>
        <taxon>Aculeata</taxon>
        <taxon>Formicoidea</taxon>
        <taxon>Formicidae</taxon>
        <taxon>Ponerinae</taxon>
        <taxon>Ponerini</taxon>
        <taxon>Dinoponera</taxon>
    </lineage>
</organism>
<evidence type="ECO:0000256" key="2">
    <source>
        <dbReference type="SAM" id="SignalP"/>
    </source>
</evidence>